<proteinExistence type="predicted"/>
<dbReference type="Proteomes" id="UP001341840">
    <property type="component" value="Unassembled WGS sequence"/>
</dbReference>
<evidence type="ECO:0000313" key="3">
    <source>
        <dbReference type="Proteomes" id="UP001341840"/>
    </source>
</evidence>
<comment type="caution">
    <text evidence="2">The sequence shown here is derived from an EMBL/GenBank/DDBJ whole genome shotgun (WGS) entry which is preliminary data.</text>
</comment>
<name>A0ABU6QG36_9FABA</name>
<reference evidence="2 3" key="1">
    <citation type="journal article" date="2023" name="Plants (Basel)">
        <title>Bridging the Gap: Combining Genomics and Transcriptomics Approaches to Understand Stylosanthes scabra, an Orphan Legume from the Brazilian Caatinga.</title>
        <authorList>
            <person name="Ferreira-Neto J.R.C."/>
            <person name="da Silva M.D."/>
            <person name="Binneck E."/>
            <person name="de Melo N.F."/>
            <person name="da Silva R.H."/>
            <person name="de Melo A.L.T.M."/>
            <person name="Pandolfi V."/>
            <person name="Bustamante F.O."/>
            <person name="Brasileiro-Vidal A.C."/>
            <person name="Benko-Iseppon A.M."/>
        </authorList>
    </citation>
    <scope>NUCLEOTIDE SEQUENCE [LARGE SCALE GENOMIC DNA]</scope>
    <source>
        <tissue evidence="2">Leaves</tissue>
    </source>
</reference>
<dbReference type="EMBL" id="JASCZI010000286">
    <property type="protein sequence ID" value="MED6110793.1"/>
    <property type="molecule type" value="Genomic_DNA"/>
</dbReference>
<gene>
    <name evidence="2" type="ORF">PIB30_046124</name>
</gene>
<organism evidence="2 3">
    <name type="scientific">Stylosanthes scabra</name>
    <dbReference type="NCBI Taxonomy" id="79078"/>
    <lineage>
        <taxon>Eukaryota</taxon>
        <taxon>Viridiplantae</taxon>
        <taxon>Streptophyta</taxon>
        <taxon>Embryophyta</taxon>
        <taxon>Tracheophyta</taxon>
        <taxon>Spermatophyta</taxon>
        <taxon>Magnoliopsida</taxon>
        <taxon>eudicotyledons</taxon>
        <taxon>Gunneridae</taxon>
        <taxon>Pentapetalae</taxon>
        <taxon>rosids</taxon>
        <taxon>fabids</taxon>
        <taxon>Fabales</taxon>
        <taxon>Fabaceae</taxon>
        <taxon>Papilionoideae</taxon>
        <taxon>50 kb inversion clade</taxon>
        <taxon>dalbergioids sensu lato</taxon>
        <taxon>Dalbergieae</taxon>
        <taxon>Pterocarpus clade</taxon>
        <taxon>Stylosanthes</taxon>
    </lineage>
</organism>
<accession>A0ABU6QG36</accession>
<evidence type="ECO:0000313" key="2">
    <source>
        <dbReference type="EMBL" id="MED6110793.1"/>
    </source>
</evidence>
<feature type="region of interest" description="Disordered" evidence="1">
    <location>
        <begin position="91"/>
        <end position="118"/>
    </location>
</feature>
<feature type="non-terminal residue" evidence="2">
    <location>
        <position position="1"/>
    </location>
</feature>
<evidence type="ECO:0000256" key="1">
    <source>
        <dbReference type="SAM" id="MobiDB-lite"/>
    </source>
</evidence>
<protein>
    <submittedName>
        <fullName evidence="2">Uncharacterized protein</fullName>
    </submittedName>
</protein>
<feature type="compositionally biased region" description="Polar residues" evidence="1">
    <location>
        <begin position="108"/>
        <end position="118"/>
    </location>
</feature>
<keyword evidence="3" id="KW-1185">Reference proteome</keyword>
<sequence length="118" mass="13186">PPPRRSLEIRATLKILVEAEVFLLSPSTLNPEELIREALGQPNSSSSAPEQYIYITKKVRPSENFADELFQDQCARTKDKHFSFHKNLQCSSDLQGTEGGGSARPLRRSSQIGRTLSD</sequence>